<dbReference type="Proteomes" id="UP000007879">
    <property type="component" value="Unassembled WGS sequence"/>
</dbReference>
<protein>
    <recommendedName>
        <fullName evidence="3 7">ER membrane protein complex subunit 3</fullName>
    </recommendedName>
</protein>
<dbReference type="InParanoid" id="A0A1X7V4X4"/>
<evidence type="ECO:0000256" key="5">
    <source>
        <dbReference type="ARBA" id="ARBA00022989"/>
    </source>
</evidence>
<name>A0A1X7V4X4_AMPQE</name>
<dbReference type="GO" id="GO:0072546">
    <property type="term" value="C:EMC complex"/>
    <property type="evidence" value="ECO:0007669"/>
    <property type="project" value="TreeGrafter"/>
</dbReference>
<dbReference type="KEGG" id="aqu:100632915"/>
<feature type="transmembrane region" description="Helical" evidence="8">
    <location>
        <begin position="117"/>
        <end position="136"/>
    </location>
</feature>
<dbReference type="eggNOG" id="KOG3188">
    <property type="taxonomic scope" value="Eukaryota"/>
</dbReference>
<evidence type="ECO:0000256" key="3">
    <source>
        <dbReference type="ARBA" id="ARBA00020822"/>
    </source>
</evidence>
<comment type="similarity">
    <text evidence="2 7">Belongs to the EMC3 family.</text>
</comment>
<dbReference type="EnsemblMetazoa" id="XM_003385635.3">
    <property type="protein sequence ID" value="XP_003385683.1"/>
    <property type="gene ID" value="LOC100632915"/>
</dbReference>
<keyword evidence="4 8" id="KW-0812">Transmembrane</keyword>
<dbReference type="PIRSF" id="PIRSF010045">
    <property type="entry name" value="DUF850_TM_euk"/>
    <property type="match status" value="1"/>
</dbReference>
<dbReference type="SMART" id="SM01415">
    <property type="entry name" value="DUF106"/>
    <property type="match status" value="1"/>
</dbReference>
<dbReference type="InterPro" id="IPR002809">
    <property type="entry name" value="EMC3/TMCO1"/>
</dbReference>
<feature type="transmembrane region" description="Helical" evidence="8">
    <location>
        <begin position="12"/>
        <end position="32"/>
    </location>
</feature>
<keyword evidence="5 8" id="KW-1133">Transmembrane helix</keyword>
<sequence length="260" mass="29583">MAEILLDPAIRLWVIIPIVLISLMFGLVRHYVTILLKSEKPVQLDNLKDSQALIRSRLLRENAGYIPEQSFLMRRHYFNNSETGYFKQERPSAPNALSAMGDPSMALDMMKSTFTNVLPMIAIGGWINWTFSGFLATKVPFPLTYRFKAMLQRGVELKSLSASWVSSMSWYFLNVFGLRSIYSLILGSDNSADQGKQMAMQMNMQQSAMGGGKQQPSQMFKPEWEALQVVTHTDHLNRIEDELIRGARLPLTDTKRKKAL</sequence>
<dbReference type="STRING" id="400682.A0A1X7V4X4"/>
<evidence type="ECO:0000256" key="6">
    <source>
        <dbReference type="ARBA" id="ARBA00023136"/>
    </source>
</evidence>
<evidence type="ECO:0000313" key="10">
    <source>
        <dbReference type="Proteomes" id="UP000007879"/>
    </source>
</evidence>
<evidence type="ECO:0000256" key="7">
    <source>
        <dbReference type="PIRNR" id="PIRNR010045"/>
    </source>
</evidence>
<organism evidence="9">
    <name type="scientific">Amphimedon queenslandica</name>
    <name type="common">Sponge</name>
    <dbReference type="NCBI Taxonomy" id="400682"/>
    <lineage>
        <taxon>Eukaryota</taxon>
        <taxon>Metazoa</taxon>
        <taxon>Porifera</taxon>
        <taxon>Demospongiae</taxon>
        <taxon>Heteroscleromorpha</taxon>
        <taxon>Haplosclerida</taxon>
        <taxon>Niphatidae</taxon>
        <taxon>Amphimedon</taxon>
    </lineage>
</organism>
<comment type="subcellular location">
    <subcellularLocation>
        <location evidence="1">Membrane</location>
        <topology evidence="1">Multi-pass membrane protein</topology>
    </subcellularLocation>
</comment>
<evidence type="ECO:0000256" key="4">
    <source>
        <dbReference type="ARBA" id="ARBA00022692"/>
    </source>
</evidence>
<gene>
    <name evidence="9" type="primary">100632915</name>
</gene>
<accession>A0A1X7V4X4</accession>
<dbReference type="InterPro" id="IPR008568">
    <property type="entry name" value="EMC3"/>
</dbReference>
<evidence type="ECO:0000313" key="9">
    <source>
        <dbReference type="EnsemblMetazoa" id="Aqu2.1.35043_001"/>
    </source>
</evidence>
<dbReference type="AlphaFoldDB" id="A0A1X7V4X4"/>
<dbReference type="PANTHER" id="PTHR13116">
    <property type="entry name" value="ER MEMBRANE PROTEIN COMPLEX SUBUNIT 3"/>
    <property type="match status" value="1"/>
</dbReference>
<keyword evidence="6 8" id="KW-0472">Membrane</keyword>
<dbReference type="GO" id="GO:0034975">
    <property type="term" value="P:protein folding in endoplasmic reticulum"/>
    <property type="evidence" value="ECO:0007669"/>
    <property type="project" value="TreeGrafter"/>
</dbReference>
<reference evidence="9" key="2">
    <citation type="submission" date="2017-05" db="UniProtKB">
        <authorList>
            <consortium name="EnsemblMetazoa"/>
        </authorList>
    </citation>
    <scope>IDENTIFICATION</scope>
</reference>
<evidence type="ECO:0000256" key="8">
    <source>
        <dbReference type="SAM" id="Phobius"/>
    </source>
</evidence>
<dbReference type="OrthoDB" id="6745403at2759"/>
<dbReference type="EnsemblMetazoa" id="Aqu2.1.35043_001">
    <property type="protein sequence ID" value="Aqu2.1.35043_001"/>
    <property type="gene ID" value="Aqu2.1.35043"/>
</dbReference>
<dbReference type="Pfam" id="PF01956">
    <property type="entry name" value="EMC3_TMCO1"/>
    <property type="match status" value="1"/>
</dbReference>
<dbReference type="PANTHER" id="PTHR13116:SF5">
    <property type="entry name" value="ER MEMBRANE PROTEIN COMPLEX SUBUNIT 3"/>
    <property type="match status" value="1"/>
</dbReference>
<evidence type="ECO:0000256" key="2">
    <source>
        <dbReference type="ARBA" id="ARBA00005376"/>
    </source>
</evidence>
<reference evidence="10" key="1">
    <citation type="journal article" date="2010" name="Nature">
        <title>The Amphimedon queenslandica genome and the evolution of animal complexity.</title>
        <authorList>
            <person name="Srivastava M."/>
            <person name="Simakov O."/>
            <person name="Chapman J."/>
            <person name="Fahey B."/>
            <person name="Gauthier M.E."/>
            <person name="Mitros T."/>
            <person name="Richards G.S."/>
            <person name="Conaco C."/>
            <person name="Dacre M."/>
            <person name="Hellsten U."/>
            <person name="Larroux C."/>
            <person name="Putnam N.H."/>
            <person name="Stanke M."/>
            <person name="Adamska M."/>
            <person name="Darling A."/>
            <person name="Degnan S.M."/>
            <person name="Oakley T.H."/>
            <person name="Plachetzki D.C."/>
            <person name="Zhai Y."/>
            <person name="Adamski M."/>
            <person name="Calcino A."/>
            <person name="Cummins S.F."/>
            <person name="Goodstein D.M."/>
            <person name="Harris C."/>
            <person name="Jackson D.J."/>
            <person name="Leys S.P."/>
            <person name="Shu S."/>
            <person name="Woodcroft B.J."/>
            <person name="Vervoort M."/>
            <person name="Kosik K.S."/>
            <person name="Manning G."/>
            <person name="Degnan B.M."/>
            <person name="Rokhsar D.S."/>
        </authorList>
    </citation>
    <scope>NUCLEOTIDE SEQUENCE [LARGE SCALE GENOMIC DNA]</scope>
</reference>
<evidence type="ECO:0000256" key="1">
    <source>
        <dbReference type="ARBA" id="ARBA00004141"/>
    </source>
</evidence>
<proteinExistence type="inferred from homology"/>
<dbReference type="OMA" id="KDMDPRW"/>
<keyword evidence="10" id="KW-1185">Reference proteome</keyword>